<proteinExistence type="predicted"/>
<evidence type="ECO:0000313" key="2">
    <source>
        <dbReference type="EMBL" id="SFW45254.1"/>
    </source>
</evidence>
<reference evidence="2 3" key="1">
    <citation type="submission" date="2016-11" db="EMBL/GenBank/DDBJ databases">
        <authorList>
            <person name="Jaros S."/>
            <person name="Januszkiewicz K."/>
            <person name="Wedrychowicz H."/>
        </authorList>
    </citation>
    <scope>NUCLEOTIDE SEQUENCE [LARGE SCALE GENOMIC DNA]</scope>
    <source>
        <strain evidence="2 3">YL228</strain>
    </source>
</reference>
<dbReference type="EMBL" id="FPIP01000008">
    <property type="protein sequence ID" value="SFW45254.1"/>
    <property type="molecule type" value="Genomic_DNA"/>
</dbReference>
<organism evidence="2 3">
    <name type="scientific">Ruminococcus flavefaciens</name>
    <dbReference type="NCBI Taxonomy" id="1265"/>
    <lineage>
        <taxon>Bacteria</taxon>
        <taxon>Bacillati</taxon>
        <taxon>Bacillota</taxon>
        <taxon>Clostridia</taxon>
        <taxon>Eubacteriales</taxon>
        <taxon>Oscillospiraceae</taxon>
        <taxon>Ruminococcus</taxon>
    </lineage>
</organism>
<dbReference type="AlphaFoldDB" id="A0A1K1PF05"/>
<protein>
    <submittedName>
        <fullName evidence="2">Uncharacterized protein</fullName>
    </submittedName>
</protein>
<name>A0A1K1PF05_RUMFL</name>
<feature type="transmembrane region" description="Helical" evidence="1">
    <location>
        <begin position="68"/>
        <end position="87"/>
    </location>
</feature>
<accession>A0A1K1PF05</accession>
<evidence type="ECO:0000313" key="3">
    <source>
        <dbReference type="Proteomes" id="UP000183461"/>
    </source>
</evidence>
<sequence>MTDINSNGGKCPSCGKPISNYNASSTDYGSPIRTCKCCGQPYLDSRYRELAIEEPWAGDLKASTGIKIALMGLFILVVSGGITFLTYHFKGYYYKKLAFVAVLSLLVIGYGIFDAIRVKSGAKQKSLDRKKAESEQRLMDRAYAQQLADLGYNVPNKYL</sequence>
<keyword evidence="1" id="KW-0812">Transmembrane</keyword>
<dbReference type="RefSeq" id="WP_072300853.1">
    <property type="nucleotide sequence ID" value="NZ_FPIP01000008.1"/>
</dbReference>
<evidence type="ECO:0000256" key="1">
    <source>
        <dbReference type="SAM" id="Phobius"/>
    </source>
</evidence>
<dbReference type="Proteomes" id="UP000183461">
    <property type="component" value="Unassembled WGS sequence"/>
</dbReference>
<feature type="transmembrane region" description="Helical" evidence="1">
    <location>
        <begin position="93"/>
        <end position="113"/>
    </location>
</feature>
<keyword evidence="1" id="KW-1133">Transmembrane helix</keyword>
<keyword evidence="1" id="KW-0472">Membrane</keyword>
<gene>
    <name evidence="2" type="ORF">SAMN02910280_2641</name>
</gene>